<dbReference type="Gene3D" id="1.20.1540.10">
    <property type="entry name" value="Rhomboid-like"/>
    <property type="match status" value="1"/>
</dbReference>
<dbReference type="InterPro" id="IPR035952">
    <property type="entry name" value="Rhomboid-like_sf"/>
</dbReference>
<comment type="caution">
    <text evidence="11">The sequence shown here is derived from an EMBL/GenBank/DDBJ whole genome shotgun (WGS) entry which is preliminary data.</text>
</comment>
<comment type="similarity">
    <text evidence="2">Belongs to the peptidase S54 family.</text>
</comment>
<dbReference type="PANTHER" id="PTHR43731">
    <property type="entry name" value="RHOMBOID PROTEASE"/>
    <property type="match status" value="1"/>
</dbReference>
<proteinExistence type="inferred from homology"/>
<feature type="transmembrane region" description="Helical" evidence="9">
    <location>
        <begin position="265"/>
        <end position="282"/>
    </location>
</feature>
<feature type="transmembrane region" description="Helical" evidence="9">
    <location>
        <begin position="289"/>
        <end position="307"/>
    </location>
</feature>
<dbReference type="OrthoDB" id="418595at2759"/>
<gene>
    <name evidence="11" type="ORF">Tsubulata_017524</name>
</gene>
<dbReference type="GO" id="GO:0016020">
    <property type="term" value="C:membrane"/>
    <property type="evidence" value="ECO:0007669"/>
    <property type="project" value="UniProtKB-SubCell"/>
</dbReference>
<evidence type="ECO:0000256" key="9">
    <source>
        <dbReference type="SAM" id="Phobius"/>
    </source>
</evidence>
<sequence>MQRLIYQRLSSASSNLSKKLANDNASLLHSQSYKTFASLPKPTHQTTQHPVHGFGSSLTNPLRGFHPCQSQHTLPRKVHGFLSNPVLSRRFFSNLTDSQLRAYGKTLTDCKVRFFQGRFARGFHGFSRNYGRRWTSWFNSLSDDSVLWGLIIANTAVFLLWRMANQRFMMENFMISLDNFKSGRVHTVITSAFSHVDFEHIISNMIGLYFFGTNVGRTFGPEFLLKLYLAGAIGGSVFFLVQQAFLAKSSKEQGMFTKDPSRTPALGASGAVNAIMLLEIFLHPRATLYFDFIIPVPAILLGIFLIGKDVMRMVERDSNISGAAHLGGAAVAALAWYRIRKGRF</sequence>
<dbReference type="GO" id="GO:0006508">
    <property type="term" value="P:proteolysis"/>
    <property type="evidence" value="ECO:0007669"/>
    <property type="project" value="UniProtKB-KW"/>
</dbReference>
<keyword evidence="12" id="KW-1185">Reference proteome</keyword>
<keyword evidence="7 9" id="KW-1133">Transmembrane helix</keyword>
<evidence type="ECO:0000256" key="4">
    <source>
        <dbReference type="ARBA" id="ARBA00022692"/>
    </source>
</evidence>
<dbReference type="InterPro" id="IPR050925">
    <property type="entry name" value="Rhomboid_protease_S54"/>
</dbReference>
<evidence type="ECO:0000256" key="5">
    <source>
        <dbReference type="ARBA" id="ARBA00022801"/>
    </source>
</evidence>
<evidence type="ECO:0000313" key="11">
    <source>
        <dbReference type="EMBL" id="KAJ4831853.1"/>
    </source>
</evidence>
<dbReference type="InterPro" id="IPR022764">
    <property type="entry name" value="Peptidase_S54_rhomboid_dom"/>
</dbReference>
<dbReference type="GO" id="GO:0004252">
    <property type="term" value="F:serine-type endopeptidase activity"/>
    <property type="evidence" value="ECO:0007669"/>
    <property type="project" value="InterPro"/>
</dbReference>
<feature type="transmembrane region" description="Helical" evidence="9">
    <location>
        <begin position="319"/>
        <end position="339"/>
    </location>
</feature>
<accession>A0A9Q0J832</accession>
<evidence type="ECO:0000256" key="3">
    <source>
        <dbReference type="ARBA" id="ARBA00022670"/>
    </source>
</evidence>
<evidence type="ECO:0000313" key="12">
    <source>
        <dbReference type="Proteomes" id="UP001141552"/>
    </source>
</evidence>
<evidence type="ECO:0000256" key="6">
    <source>
        <dbReference type="ARBA" id="ARBA00022946"/>
    </source>
</evidence>
<evidence type="ECO:0000259" key="10">
    <source>
        <dbReference type="Pfam" id="PF01694"/>
    </source>
</evidence>
<reference evidence="11" key="2">
    <citation type="journal article" date="2023" name="Plants (Basel)">
        <title>Annotation of the Turnera subulata (Passifloraceae) Draft Genome Reveals the S-Locus Evolved after the Divergence of Turneroideae from Passifloroideae in a Stepwise Manner.</title>
        <authorList>
            <person name="Henning P.M."/>
            <person name="Roalson E.H."/>
            <person name="Mir W."/>
            <person name="McCubbin A.G."/>
            <person name="Shore J.S."/>
        </authorList>
    </citation>
    <scope>NUCLEOTIDE SEQUENCE</scope>
    <source>
        <strain evidence="11">F60SS</strain>
    </source>
</reference>
<keyword evidence="4 9" id="KW-0812">Transmembrane</keyword>
<dbReference type="PANTHER" id="PTHR43731:SF14">
    <property type="entry name" value="PRESENILIN-ASSOCIATED RHOMBOID-LIKE PROTEIN, MITOCHONDRIAL"/>
    <property type="match status" value="1"/>
</dbReference>
<dbReference type="Pfam" id="PF01694">
    <property type="entry name" value="Rhomboid"/>
    <property type="match status" value="1"/>
</dbReference>
<organism evidence="11 12">
    <name type="scientific">Turnera subulata</name>
    <dbReference type="NCBI Taxonomy" id="218843"/>
    <lineage>
        <taxon>Eukaryota</taxon>
        <taxon>Viridiplantae</taxon>
        <taxon>Streptophyta</taxon>
        <taxon>Embryophyta</taxon>
        <taxon>Tracheophyta</taxon>
        <taxon>Spermatophyta</taxon>
        <taxon>Magnoliopsida</taxon>
        <taxon>eudicotyledons</taxon>
        <taxon>Gunneridae</taxon>
        <taxon>Pentapetalae</taxon>
        <taxon>rosids</taxon>
        <taxon>fabids</taxon>
        <taxon>Malpighiales</taxon>
        <taxon>Passifloraceae</taxon>
        <taxon>Turnera</taxon>
    </lineage>
</organism>
<dbReference type="EMBL" id="JAKUCV010005273">
    <property type="protein sequence ID" value="KAJ4831853.1"/>
    <property type="molecule type" value="Genomic_DNA"/>
</dbReference>
<dbReference type="FunFam" id="1.20.1540.10:FF:000018">
    <property type="entry name" value="RHOMBOID-like protein 12, mitochondrial"/>
    <property type="match status" value="1"/>
</dbReference>
<evidence type="ECO:0000256" key="7">
    <source>
        <dbReference type="ARBA" id="ARBA00022989"/>
    </source>
</evidence>
<comment type="subcellular location">
    <subcellularLocation>
        <location evidence="1">Membrane</location>
        <topology evidence="1">Multi-pass membrane protein</topology>
    </subcellularLocation>
</comment>
<feature type="transmembrane region" description="Helical" evidence="9">
    <location>
        <begin position="146"/>
        <end position="164"/>
    </location>
</feature>
<dbReference type="Proteomes" id="UP001141552">
    <property type="component" value="Unassembled WGS sequence"/>
</dbReference>
<name>A0A9Q0J832_9ROSI</name>
<reference evidence="11" key="1">
    <citation type="submission" date="2022-02" db="EMBL/GenBank/DDBJ databases">
        <authorList>
            <person name="Henning P.M."/>
            <person name="McCubbin A.G."/>
            <person name="Shore J.S."/>
        </authorList>
    </citation>
    <scope>NUCLEOTIDE SEQUENCE</scope>
    <source>
        <strain evidence="11">F60SS</strain>
        <tissue evidence="11">Leaves</tissue>
    </source>
</reference>
<keyword evidence="3" id="KW-0645">Protease</keyword>
<feature type="domain" description="Peptidase S54 rhomboid" evidence="10">
    <location>
        <begin position="183"/>
        <end position="337"/>
    </location>
</feature>
<evidence type="ECO:0000256" key="8">
    <source>
        <dbReference type="ARBA" id="ARBA00023136"/>
    </source>
</evidence>
<keyword evidence="6" id="KW-0809">Transit peptide</keyword>
<protein>
    <recommendedName>
        <fullName evidence="10">Peptidase S54 rhomboid domain-containing protein</fullName>
    </recommendedName>
</protein>
<dbReference type="AlphaFoldDB" id="A0A9Q0J832"/>
<feature type="transmembrane region" description="Helical" evidence="9">
    <location>
        <begin position="227"/>
        <end position="245"/>
    </location>
</feature>
<evidence type="ECO:0000256" key="2">
    <source>
        <dbReference type="ARBA" id="ARBA00009045"/>
    </source>
</evidence>
<keyword evidence="5" id="KW-0378">Hydrolase</keyword>
<evidence type="ECO:0000256" key="1">
    <source>
        <dbReference type="ARBA" id="ARBA00004141"/>
    </source>
</evidence>
<keyword evidence="8 9" id="KW-0472">Membrane</keyword>
<dbReference type="SUPFAM" id="SSF144091">
    <property type="entry name" value="Rhomboid-like"/>
    <property type="match status" value="1"/>
</dbReference>